<sequence length="69" mass="6992">MVQIGGALALLSAADMEGNPVWLIDPASVRPSIKRGPSGPGWVEALVAVLGGGVIRDVVMVIKLIGSDA</sequence>
<evidence type="ECO:0000313" key="1">
    <source>
        <dbReference type="EMBL" id="KAF3850802.1"/>
    </source>
</evidence>
<dbReference type="EMBL" id="JAAKFY010000010">
    <property type="protein sequence ID" value="KAF3850802.1"/>
    <property type="molecule type" value="Genomic_DNA"/>
</dbReference>
<evidence type="ECO:0000313" key="2">
    <source>
        <dbReference type="Proteomes" id="UP000518266"/>
    </source>
</evidence>
<dbReference type="OrthoDB" id="10475801at2759"/>
<name>A0A7J5YMP5_DISMA</name>
<accession>A0A7J5YMP5</accession>
<proteinExistence type="predicted"/>
<gene>
    <name evidence="1" type="ORF">F7725_012574</name>
</gene>
<comment type="caution">
    <text evidence="1">The sequence shown here is derived from an EMBL/GenBank/DDBJ whole genome shotgun (WGS) entry which is preliminary data.</text>
</comment>
<organism evidence="1 2">
    <name type="scientific">Dissostichus mawsoni</name>
    <name type="common">Antarctic cod</name>
    <dbReference type="NCBI Taxonomy" id="36200"/>
    <lineage>
        <taxon>Eukaryota</taxon>
        <taxon>Metazoa</taxon>
        <taxon>Chordata</taxon>
        <taxon>Craniata</taxon>
        <taxon>Vertebrata</taxon>
        <taxon>Euteleostomi</taxon>
        <taxon>Actinopterygii</taxon>
        <taxon>Neopterygii</taxon>
        <taxon>Teleostei</taxon>
        <taxon>Neoteleostei</taxon>
        <taxon>Acanthomorphata</taxon>
        <taxon>Eupercaria</taxon>
        <taxon>Perciformes</taxon>
        <taxon>Notothenioidei</taxon>
        <taxon>Nototheniidae</taxon>
        <taxon>Dissostichus</taxon>
    </lineage>
</organism>
<keyword evidence="2" id="KW-1185">Reference proteome</keyword>
<reference evidence="1 2" key="1">
    <citation type="submission" date="2020-03" db="EMBL/GenBank/DDBJ databases">
        <title>Dissostichus mawsoni Genome sequencing and assembly.</title>
        <authorList>
            <person name="Park H."/>
        </authorList>
    </citation>
    <scope>NUCLEOTIDE SEQUENCE [LARGE SCALE GENOMIC DNA]</scope>
    <source>
        <strain evidence="1">DM0001</strain>
        <tissue evidence="1">Muscle</tissue>
    </source>
</reference>
<protein>
    <submittedName>
        <fullName evidence="1">Uncharacterized protein</fullName>
    </submittedName>
</protein>
<dbReference type="AlphaFoldDB" id="A0A7J5YMP5"/>
<dbReference type="Proteomes" id="UP000518266">
    <property type="component" value="Unassembled WGS sequence"/>
</dbReference>